<dbReference type="AlphaFoldDB" id="A0A7G9Z4Q7"/>
<name>A0A7G9Z4Q7_9EURY</name>
<proteinExistence type="predicted"/>
<reference evidence="2" key="1">
    <citation type="submission" date="2020-06" db="EMBL/GenBank/DDBJ databases">
        <title>Unique genomic features of the anaerobic methanotrophic archaea.</title>
        <authorList>
            <person name="Chadwick G.L."/>
            <person name="Skennerton C.T."/>
            <person name="Laso-Perez R."/>
            <person name="Leu A.O."/>
            <person name="Speth D.R."/>
            <person name="Yu H."/>
            <person name="Morgan-Lang C."/>
            <person name="Hatzenpichler R."/>
            <person name="Goudeau D."/>
            <person name="Malmstrom R."/>
            <person name="Brazelton W.J."/>
            <person name="Woyke T."/>
            <person name="Hallam S.J."/>
            <person name="Tyson G.W."/>
            <person name="Wegener G."/>
            <person name="Boetius A."/>
            <person name="Orphan V."/>
        </authorList>
    </citation>
    <scope>NUCLEOTIDE SEQUENCE</scope>
</reference>
<sequence length="138" mass="15731">MNREERFELITISEGAKICTLAEEIMKNTEVRVVKEQIGMIMARTKESVEGIVFNLGEVLVTEAEVEIKNKLGYAMVLGMEPEKARAGAILDAAVEANHPLKNKILETLEEERKKAEERKRKLWGMVKQTRVAFEVMR</sequence>
<protein>
    <recommendedName>
        <fullName evidence="3">Phosphonate C-P lyase system protein PhnG</fullName>
    </recommendedName>
</protein>
<dbReference type="EMBL" id="MT631606">
    <property type="protein sequence ID" value="QNO55241.1"/>
    <property type="molecule type" value="Genomic_DNA"/>
</dbReference>
<dbReference type="GO" id="GO:0015716">
    <property type="term" value="P:organic phosphonate transport"/>
    <property type="evidence" value="ECO:0007669"/>
    <property type="project" value="InterPro"/>
</dbReference>
<evidence type="ECO:0000256" key="1">
    <source>
        <dbReference type="SAM" id="Coils"/>
    </source>
</evidence>
<gene>
    <name evidence="2" type="ORF">MHJDHPNH_00043</name>
</gene>
<dbReference type="Pfam" id="PF06754">
    <property type="entry name" value="PhnG"/>
    <property type="match status" value="1"/>
</dbReference>
<keyword evidence="1" id="KW-0175">Coiled coil</keyword>
<accession>A0A7G9Z4Q7</accession>
<dbReference type="InterPro" id="IPR009609">
    <property type="entry name" value="Phosphonate_metab_PhnG"/>
</dbReference>
<evidence type="ECO:0008006" key="3">
    <source>
        <dbReference type="Google" id="ProtNLM"/>
    </source>
</evidence>
<feature type="coiled-coil region" evidence="1">
    <location>
        <begin position="99"/>
        <end position="126"/>
    </location>
</feature>
<dbReference type="NCBIfam" id="TIGR03293">
    <property type="entry name" value="PhnG_redo"/>
    <property type="match status" value="1"/>
</dbReference>
<organism evidence="2">
    <name type="scientific">Candidatus Methanophaga sp. ANME-1 ERB7</name>
    <dbReference type="NCBI Taxonomy" id="2759913"/>
    <lineage>
        <taxon>Archaea</taxon>
        <taxon>Methanobacteriati</taxon>
        <taxon>Methanobacteriota</taxon>
        <taxon>Stenosarchaea group</taxon>
        <taxon>Methanomicrobia</taxon>
        <taxon>Candidatus Methanophagales</taxon>
        <taxon>Candidatus Methanophagaceae</taxon>
        <taxon>Candidatus Methanophaga</taxon>
    </lineage>
</organism>
<dbReference type="GO" id="GO:0019634">
    <property type="term" value="P:organic phosphonate metabolic process"/>
    <property type="evidence" value="ECO:0007669"/>
    <property type="project" value="InterPro"/>
</dbReference>
<evidence type="ECO:0000313" key="2">
    <source>
        <dbReference type="EMBL" id="QNO55241.1"/>
    </source>
</evidence>